<dbReference type="PANTHER" id="PTHR43685">
    <property type="entry name" value="GLYCOSYLTRANSFERASE"/>
    <property type="match status" value="1"/>
</dbReference>
<dbReference type="RefSeq" id="WP_152156178.1">
    <property type="nucleotide sequence ID" value="NZ_QMDY01000003.1"/>
</dbReference>
<feature type="domain" description="Glycosyltransferase 2-like" evidence="1">
    <location>
        <begin position="5"/>
        <end position="146"/>
    </location>
</feature>
<reference evidence="2 3" key="1">
    <citation type="submission" date="2019-10" db="EMBL/GenBank/DDBJ databases">
        <title>Unraveling microbial dark matter from salterns through culturing: the case of the genus Halosegnis.</title>
        <authorList>
            <person name="Duran-Viseras A."/>
            <person name="Andrei A.-S."/>
            <person name="Vera-Gargallo B."/>
            <person name="Ghai R."/>
            <person name="Sanchez-Porro C."/>
            <person name="Ventosa A."/>
        </authorList>
    </citation>
    <scope>NUCLEOTIDE SEQUENCE [LARGE SCALE GENOMIC DNA]</scope>
    <source>
        <strain evidence="2 3">F19-13</strain>
    </source>
</reference>
<dbReference type="EMBL" id="QMDY01000003">
    <property type="protein sequence ID" value="KAB7518798.1"/>
    <property type="molecule type" value="Genomic_DNA"/>
</dbReference>
<organism evidence="2 3">
    <name type="scientific">Halosegnis rubeus</name>
    <dbReference type="NCBI Taxonomy" id="2212850"/>
    <lineage>
        <taxon>Archaea</taxon>
        <taxon>Methanobacteriati</taxon>
        <taxon>Methanobacteriota</taxon>
        <taxon>Stenosarchaea group</taxon>
        <taxon>Halobacteria</taxon>
        <taxon>Halobacteriales</taxon>
        <taxon>Natronomonadaceae</taxon>
        <taxon>Halosegnis</taxon>
    </lineage>
</organism>
<dbReference type="PANTHER" id="PTHR43685:SF2">
    <property type="entry name" value="GLYCOSYLTRANSFERASE 2-LIKE DOMAIN-CONTAINING PROTEIN"/>
    <property type="match status" value="1"/>
</dbReference>
<protein>
    <submittedName>
        <fullName evidence="2">Glycosyltransferase</fullName>
    </submittedName>
</protein>
<evidence type="ECO:0000313" key="3">
    <source>
        <dbReference type="Proteomes" id="UP000326207"/>
    </source>
</evidence>
<keyword evidence="2" id="KW-0808">Transferase</keyword>
<dbReference type="GO" id="GO:0016740">
    <property type="term" value="F:transferase activity"/>
    <property type="evidence" value="ECO:0007669"/>
    <property type="project" value="UniProtKB-KW"/>
</dbReference>
<dbReference type="SUPFAM" id="SSF53448">
    <property type="entry name" value="Nucleotide-diphospho-sugar transferases"/>
    <property type="match status" value="1"/>
</dbReference>
<dbReference type="Pfam" id="PF00535">
    <property type="entry name" value="Glycos_transf_2"/>
    <property type="match status" value="1"/>
</dbReference>
<dbReference type="InterPro" id="IPR050834">
    <property type="entry name" value="Glycosyltransf_2"/>
</dbReference>
<dbReference type="InterPro" id="IPR001173">
    <property type="entry name" value="Glyco_trans_2-like"/>
</dbReference>
<evidence type="ECO:0000313" key="2">
    <source>
        <dbReference type="EMBL" id="KAB7518798.1"/>
    </source>
</evidence>
<evidence type="ECO:0000259" key="1">
    <source>
        <dbReference type="Pfam" id="PF00535"/>
    </source>
</evidence>
<name>A0A5N5UJA1_9EURY</name>
<proteinExistence type="predicted"/>
<dbReference type="Proteomes" id="UP000326207">
    <property type="component" value="Unassembled WGS sequence"/>
</dbReference>
<dbReference type="AlphaFoldDB" id="A0A5N5UJA1"/>
<dbReference type="Gene3D" id="3.90.550.10">
    <property type="entry name" value="Spore Coat Polysaccharide Biosynthesis Protein SpsA, Chain A"/>
    <property type="match status" value="1"/>
</dbReference>
<comment type="caution">
    <text evidence="2">The sequence shown here is derived from an EMBL/GenBank/DDBJ whole genome shotgun (WGS) entry which is preliminary data.</text>
</comment>
<dbReference type="InterPro" id="IPR029044">
    <property type="entry name" value="Nucleotide-diphossugar_trans"/>
</dbReference>
<accession>A0A5N5UJA1</accession>
<gene>
    <name evidence="2" type="ORF">DP108_06425</name>
</gene>
<sequence length="297" mass="33669">MSVLVIIPHYDGLDTLHRPLDAVANADVDARALIVDNETHAEAEDIAASYPADVTTRVQQSPAENRNVGIQKARLQADHKFVCFLDADDSFAQGSLAARRDALAETGADVAVCPTRHRYADGSEETRETVTGSWESHIQLFRGEREVTVHAPLVRRDVIERHEFDAAFPRCEDWHYWVRVLAEESVVAVDGPPVEYHHHDGQRSMQDPEERYLDKHRAARDLVARYPELEEWSRQRERDDWYCAGRLALEQGDIETAARMARRSLAASGRQVKAWALLAATRLGGDRTMRQLERVSR</sequence>
<dbReference type="CDD" id="cd00761">
    <property type="entry name" value="Glyco_tranf_GTA_type"/>
    <property type="match status" value="1"/>
</dbReference>